<dbReference type="EMBL" id="QMFZ01000002">
    <property type="protein sequence ID" value="RBB42227.1"/>
    <property type="molecule type" value="Genomic_DNA"/>
</dbReference>
<evidence type="ECO:0000313" key="2">
    <source>
        <dbReference type="EMBL" id="RBB42227.1"/>
    </source>
</evidence>
<name>A0A365R153_9BURK</name>
<proteinExistence type="predicted"/>
<dbReference type="AlphaFoldDB" id="A0A365R153"/>
<reference evidence="2 3" key="1">
    <citation type="submission" date="2018-06" db="EMBL/GenBank/DDBJ databases">
        <title>Draft genome sequence of Burkholderia reimsis strain BE51 isolated from a French agricultural soil.</title>
        <authorList>
            <person name="Esmaeel Q."/>
        </authorList>
    </citation>
    <scope>NUCLEOTIDE SEQUENCE [LARGE SCALE GENOMIC DNA]</scope>
    <source>
        <strain evidence="2 3">BE51</strain>
    </source>
</reference>
<sequence length="62" mass="7128">MGVFHIHKEAVMTQSMIGWVVGLAAIAVIAVALARRYQSEHSRMEVIQWLDSHHLGWTHRKH</sequence>
<keyword evidence="1" id="KW-1133">Transmembrane helix</keyword>
<keyword evidence="3" id="KW-1185">Reference proteome</keyword>
<dbReference type="Proteomes" id="UP000252458">
    <property type="component" value="Unassembled WGS sequence"/>
</dbReference>
<feature type="transmembrane region" description="Helical" evidence="1">
    <location>
        <begin position="16"/>
        <end position="34"/>
    </location>
</feature>
<evidence type="ECO:0000313" key="3">
    <source>
        <dbReference type="Proteomes" id="UP000252458"/>
    </source>
</evidence>
<gene>
    <name evidence="2" type="ORF">DPV79_03145</name>
</gene>
<comment type="caution">
    <text evidence="2">The sequence shown here is derived from an EMBL/GenBank/DDBJ whole genome shotgun (WGS) entry which is preliminary data.</text>
</comment>
<evidence type="ECO:0000256" key="1">
    <source>
        <dbReference type="SAM" id="Phobius"/>
    </source>
</evidence>
<keyword evidence="1" id="KW-0812">Transmembrane</keyword>
<accession>A0A365R153</accession>
<protein>
    <submittedName>
        <fullName evidence="2">Uncharacterized protein</fullName>
    </submittedName>
</protein>
<keyword evidence="1" id="KW-0472">Membrane</keyword>
<organism evidence="2 3">
    <name type="scientific">Burkholderia reimsis</name>
    <dbReference type="NCBI Taxonomy" id="2234132"/>
    <lineage>
        <taxon>Bacteria</taxon>
        <taxon>Pseudomonadati</taxon>
        <taxon>Pseudomonadota</taxon>
        <taxon>Betaproteobacteria</taxon>
        <taxon>Burkholderiales</taxon>
        <taxon>Burkholderiaceae</taxon>
        <taxon>Burkholderia</taxon>
    </lineage>
</organism>